<keyword evidence="2" id="KW-1185">Reference proteome</keyword>
<dbReference type="KEGG" id="ppel:H6H00_28780"/>
<proteinExistence type="predicted"/>
<evidence type="ECO:0000313" key="2">
    <source>
        <dbReference type="Proteomes" id="UP000515728"/>
    </source>
</evidence>
<organism evidence="1 2">
    <name type="scientific">Pseudonocardia petroleophila</name>
    <dbReference type="NCBI Taxonomy" id="37331"/>
    <lineage>
        <taxon>Bacteria</taxon>
        <taxon>Bacillati</taxon>
        <taxon>Actinomycetota</taxon>
        <taxon>Actinomycetes</taxon>
        <taxon>Pseudonocardiales</taxon>
        <taxon>Pseudonocardiaceae</taxon>
        <taxon>Pseudonocardia</taxon>
    </lineage>
</organism>
<name>A0A7G7MGW0_9PSEU</name>
<dbReference type="RefSeq" id="WP_185718772.1">
    <property type="nucleotide sequence ID" value="NZ_BAAAWI010000001.1"/>
</dbReference>
<evidence type="ECO:0000313" key="1">
    <source>
        <dbReference type="EMBL" id="QNG52021.1"/>
    </source>
</evidence>
<protein>
    <submittedName>
        <fullName evidence="1">Uncharacterized protein</fullName>
    </submittedName>
</protein>
<dbReference type="EMBL" id="CP060131">
    <property type="protein sequence ID" value="QNG52021.1"/>
    <property type="molecule type" value="Genomic_DNA"/>
</dbReference>
<reference evidence="1 2" key="1">
    <citation type="submission" date="2020-08" db="EMBL/GenBank/DDBJ databases">
        <authorList>
            <person name="Mo P."/>
        </authorList>
    </citation>
    <scope>NUCLEOTIDE SEQUENCE [LARGE SCALE GENOMIC DNA]</scope>
    <source>
        <strain evidence="1 2">CGMCC 4.1532</strain>
    </source>
</reference>
<gene>
    <name evidence="1" type="ORF">H6H00_28780</name>
</gene>
<sequence>MDLDVNIAGQVTSHSVVRADLGHDGRSIVVVSGIALPEWRVDTDEMTRTSARVLLRQPADIVEQSTVTVSLASISNEESSFGFAVDQAELAVEADELVLATRLSLMGEASFLHRFSFQVVLAMRDVPAQISGELVWNTSQFRPAETTPAAAQRAFVIEANAVTVTDGPPPSAPPPGVPGTLPTGTIDLRPVASGQIVSVTVGEQTCRASYVIANPPKLKRLIVTVGAPGLHAVGTGTIGMRATGEADFTLTPAAPTREHVDFASHHETGPA</sequence>
<dbReference type="Proteomes" id="UP000515728">
    <property type="component" value="Chromosome"/>
</dbReference>
<accession>A0A7G7MGW0</accession>
<dbReference type="AlphaFoldDB" id="A0A7G7MGW0"/>